<dbReference type="RefSeq" id="WP_179547831.1">
    <property type="nucleotide sequence ID" value="NZ_BSEW01000001.1"/>
</dbReference>
<keyword evidence="1" id="KW-0472">Membrane</keyword>
<feature type="domain" description="Peptidase S11 D-alanyl-D-alanine carboxypeptidase A N-terminal" evidence="2">
    <location>
        <begin position="65"/>
        <end position="267"/>
    </location>
</feature>
<evidence type="ECO:0000313" key="3">
    <source>
        <dbReference type="EMBL" id="NYD70753.1"/>
    </source>
</evidence>
<keyword evidence="3" id="KW-0121">Carboxypeptidase</keyword>
<dbReference type="EMBL" id="JACCBM010000001">
    <property type="protein sequence ID" value="NYD70753.1"/>
    <property type="molecule type" value="Genomic_DNA"/>
</dbReference>
<dbReference type="Gene3D" id="3.40.710.10">
    <property type="entry name" value="DD-peptidase/beta-lactamase superfamily"/>
    <property type="match status" value="1"/>
</dbReference>
<dbReference type="GO" id="GO:0006508">
    <property type="term" value="P:proteolysis"/>
    <property type="evidence" value="ECO:0007669"/>
    <property type="project" value="InterPro"/>
</dbReference>
<dbReference type="Pfam" id="PF00768">
    <property type="entry name" value="Peptidase_S11"/>
    <property type="match status" value="1"/>
</dbReference>
<gene>
    <name evidence="3" type="ORF">BJ984_001911</name>
</gene>
<dbReference type="AlphaFoldDB" id="A0A852SPN0"/>
<dbReference type="InterPro" id="IPR012338">
    <property type="entry name" value="Beta-lactam/transpept-like"/>
</dbReference>
<dbReference type="InterPro" id="IPR001967">
    <property type="entry name" value="Peptidase_S11_N"/>
</dbReference>
<dbReference type="EC" id="3.4.16.4" evidence="3"/>
<evidence type="ECO:0000313" key="4">
    <source>
        <dbReference type="Proteomes" id="UP000549913"/>
    </source>
</evidence>
<keyword evidence="3" id="KW-0378">Hydrolase</keyword>
<proteinExistence type="predicted"/>
<evidence type="ECO:0000256" key="1">
    <source>
        <dbReference type="SAM" id="Phobius"/>
    </source>
</evidence>
<keyword evidence="1" id="KW-0812">Transmembrane</keyword>
<evidence type="ECO:0000259" key="2">
    <source>
        <dbReference type="Pfam" id="PF00768"/>
    </source>
</evidence>
<name>A0A852SPN0_9MICO</name>
<comment type="caution">
    <text evidence="3">The sequence shown here is derived from an EMBL/GenBank/DDBJ whole genome shotgun (WGS) entry which is preliminary data.</text>
</comment>
<keyword evidence="1" id="KW-1133">Transmembrane helix</keyword>
<dbReference type="Proteomes" id="UP000549913">
    <property type="component" value="Unassembled WGS sequence"/>
</dbReference>
<keyword evidence="4" id="KW-1185">Reference proteome</keyword>
<keyword evidence="3" id="KW-0645">Protease</keyword>
<organism evidence="3 4">
    <name type="scientific">Herbiconiux flava</name>
    <dbReference type="NCBI Taxonomy" id="881268"/>
    <lineage>
        <taxon>Bacteria</taxon>
        <taxon>Bacillati</taxon>
        <taxon>Actinomycetota</taxon>
        <taxon>Actinomycetes</taxon>
        <taxon>Micrococcales</taxon>
        <taxon>Microbacteriaceae</taxon>
        <taxon>Herbiconiux</taxon>
    </lineage>
</organism>
<dbReference type="SUPFAM" id="SSF56601">
    <property type="entry name" value="beta-lactamase/transpeptidase-like"/>
    <property type="match status" value="1"/>
</dbReference>
<feature type="transmembrane region" description="Helical" evidence="1">
    <location>
        <begin position="12"/>
        <end position="31"/>
    </location>
</feature>
<reference evidence="3 4" key="1">
    <citation type="submission" date="2020-07" db="EMBL/GenBank/DDBJ databases">
        <title>Sequencing the genomes of 1000 actinobacteria strains.</title>
        <authorList>
            <person name="Klenk H.-P."/>
        </authorList>
    </citation>
    <scope>NUCLEOTIDE SEQUENCE [LARGE SCALE GENOMIC DNA]</scope>
    <source>
        <strain evidence="3 4">DSM 26474</strain>
    </source>
</reference>
<sequence>MAASPARKALRAVVIVVGVFVILAVGVYGPATLVGPLPAATASVGDAAAESGTTGAPTVPQTGASAIVAEKSDGVLASGGIAEAVPLGGTAKIITALVVLDAKPLAAGAAGEQVTVSADDYASYVQYLSERARAISFIAGEQWSQRQMLEAMLLGSSNNHADALARWAFGSMDGYLEAAQAWLTEKGFASVQLVDATGLAEGDVGSASDLAQIAALAGTEPALAEIMASESVTVNGNRSVENLAAYAADEGYTMLSRSYTDEAGVCVLFALDVTPAGAEGSVRLYGAFLREPDWETLDADLTTLTETAASTVRATPVVTEGQSFVTYSTAWGESANGVAMGTESRMLWATSPLRYDVDAKPLSTGSKGEQIGSVTVTTPDGPLNVLLELDGRIGDPGPIWRLTHPVPVIEAFIASRFG</sequence>
<dbReference type="GO" id="GO:0009002">
    <property type="term" value="F:serine-type D-Ala-D-Ala carboxypeptidase activity"/>
    <property type="evidence" value="ECO:0007669"/>
    <property type="project" value="UniProtKB-EC"/>
</dbReference>
<accession>A0A852SPN0</accession>
<protein>
    <submittedName>
        <fullName evidence="3">D-alanyl-D-alanine carboxypeptidase (Penicillin-binding protein 5/6)</fullName>
        <ecNumber evidence="3">3.4.16.4</ecNumber>
    </submittedName>
</protein>